<dbReference type="PANTHER" id="PTHR45138:SF9">
    <property type="entry name" value="DIGUANYLATE CYCLASE DGCM-RELATED"/>
    <property type="match status" value="1"/>
</dbReference>
<sequence>MPYIHSQQKPEIGLLSGGLIQASMFWGANVGKACSLTGLPGLTSFYDIGTPLVDRCLAEGIPCAVALVDIDHFHRVTVLHCQEVADKVLQAIAVHLRAMDGGHIVARLSEEEFGLLLIGLDDEAAALLCEDLRQAIASTAIVADEAKLSVTVSIGVAEVHGPETFDNYLNAAEQFLFMAKNNGRNQVFSDHLIAAMV</sequence>
<accession>A0A444LH57</accession>
<evidence type="ECO:0000256" key="1">
    <source>
        <dbReference type="ARBA" id="ARBA00012528"/>
    </source>
</evidence>
<evidence type="ECO:0000313" key="5">
    <source>
        <dbReference type="Proteomes" id="UP000287687"/>
    </source>
</evidence>
<reference evidence="4 5" key="1">
    <citation type="submission" date="2019-01" db="EMBL/GenBank/DDBJ databases">
        <title>The draft genome of Rhizobium sp. 24NR.</title>
        <authorList>
            <person name="Liu L."/>
            <person name="Liang L."/>
            <person name="Shi S."/>
            <person name="Xu L."/>
            <person name="Wang X."/>
            <person name="Li L."/>
            <person name="Zhang X."/>
        </authorList>
    </citation>
    <scope>NUCLEOTIDE SEQUENCE [LARGE SCALE GENOMIC DNA]</scope>
    <source>
        <strain evidence="4 5">24NR</strain>
    </source>
</reference>
<comment type="catalytic activity">
    <reaction evidence="2">
        <text>2 GTP = 3',3'-c-di-GMP + 2 diphosphate</text>
        <dbReference type="Rhea" id="RHEA:24898"/>
        <dbReference type="ChEBI" id="CHEBI:33019"/>
        <dbReference type="ChEBI" id="CHEBI:37565"/>
        <dbReference type="ChEBI" id="CHEBI:58805"/>
        <dbReference type="EC" id="2.7.7.65"/>
    </reaction>
</comment>
<dbReference type="SMART" id="SM00267">
    <property type="entry name" value="GGDEF"/>
    <property type="match status" value="1"/>
</dbReference>
<organism evidence="4 5">
    <name type="scientific">Neorhizobium lilium</name>
    <dbReference type="NCBI Taxonomy" id="2503024"/>
    <lineage>
        <taxon>Bacteria</taxon>
        <taxon>Pseudomonadati</taxon>
        <taxon>Pseudomonadota</taxon>
        <taxon>Alphaproteobacteria</taxon>
        <taxon>Hyphomicrobiales</taxon>
        <taxon>Rhizobiaceae</taxon>
        <taxon>Rhizobium/Agrobacterium group</taxon>
        <taxon>Neorhizobium</taxon>
    </lineage>
</organism>
<dbReference type="GO" id="GO:1902201">
    <property type="term" value="P:negative regulation of bacterial-type flagellum-dependent cell motility"/>
    <property type="evidence" value="ECO:0007669"/>
    <property type="project" value="TreeGrafter"/>
</dbReference>
<dbReference type="RefSeq" id="WP_128442368.1">
    <property type="nucleotide sequence ID" value="NZ_SBIP01000002.1"/>
</dbReference>
<name>A0A444LH57_9HYPH</name>
<dbReference type="EMBL" id="SBIP01000002">
    <property type="protein sequence ID" value="RWX78390.1"/>
    <property type="molecule type" value="Genomic_DNA"/>
</dbReference>
<dbReference type="Pfam" id="PF00990">
    <property type="entry name" value="GGDEF"/>
    <property type="match status" value="1"/>
</dbReference>
<dbReference type="OrthoDB" id="9812260at2"/>
<feature type="domain" description="GGDEF" evidence="3">
    <location>
        <begin position="61"/>
        <end position="192"/>
    </location>
</feature>
<evidence type="ECO:0000313" key="4">
    <source>
        <dbReference type="EMBL" id="RWX78390.1"/>
    </source>
</evidence>
<dbReference type="InterPro" id="IPR000160">
    <property type="entry name" value="GGDEF_dom"/>
</dbReference>
<dbReference type="CDD" id="cd01949">
    <property type="entry name" value="GGDEF"/>
    <property type="match status" value="1"/>
</dbReference>
<dbReference type="GO" id="GO:0052621">
    <property type="term" value="F:diguanylate cyclase activity"/>
    <property type="evidence" value="ECO:0007669"/>
    <property type="project" value="UniProtKB-EC"/>
</dbReference>
<dbReference type="PROSITE" id="PS50887">
    <property type="entry name" value="GGDEF"/>
    <property type="match status" value="1"/>
</dbReference>
<dbReference type="PANTHER" id="PTHR45138">
    <property type="entry name" value="REGULATORY COMPONENTS OF SENSORY TRANSDUCTION SYSTEM"/>
    <property type="match status" value="1"/>
</dbReference>
<dbReference type="Gene3D" id="3.30.70.270">
    <property type="match status" value="1"/>
</dbReference>
<comment type="caution">
    <text evidence="4">The sequence shown here is derived from an EMBL/GenBank/DDBJ whole genome shotgun (WGS) entry which is preliminary data.</text>
</comment>
<dbReference type="AlphaFoldDB" id="A0A444LH57"/>
<evidence type="ECO:0000256" key="2">
    <source>
        <dbReference type="ARBA" id="ARBA00034247"/>
    </source>
</evidence>
<dbReference type="SUPFAM" id="SSF55073">
    <property type="entry name" value="Nucleotide cyclase"/>
    <property type="match status" value="1"/>
</dbReference>
<dbReference type="InterPro" id="IPR050469">
    <property type="entry name" value="Diguanylate_Cyclase"/>
</dbReference>
<protein>
    <recommendedName>
        <fullName evidence="1">diguanylate cyclase</fullName>
        <ecNumber evidence="1">2.7.7.65</ecNumber>
    </recommendedName>
</protein>
<keyword evidence="5" id="KW-1185">Reference proteome</keyword>
<dbReference type="GO" id="GO:0043709">
    <property type="term" value="P:cell adhesion involved in single-species biofilm formation"/>
    <property type="evidence" value="ECO:0007669"/>
    <property type="project" value="TreeGrafter"/>
</dbReference>
<dbReference type="EC" id="2.7.7.65" evidence="1"/>
<gene>
    <name evidence="4" type="ORF">EPK99_07145</name>
</gene>
<dbReference type="Proteomes" id="UP000287687">
    <property type="component" value="Unassembled WGS sequence"/>
</dbReference>
<dbReference type="NCBIfam" id="TIGR00254">
    <property type="entry name" value="GGDEF"/>
    <property type="match status" value="1"/>
</dbReference>
<evidence type="ECO:0000259" key="3">
    <source>
        <dbReference type="PROSITE" id="PS50887"/>
    </source>
</evidence>
<proteinExistence type="predicted"/>
<dbReference type="GO" id="GO:0005886">
    <property type="term" value="C:plasma membrane"/>
    <property type="evidence" value="ECO:0007669"/>
    <property type="project" value="TreeGrafter"/>
</dbReference>
<dbReference type="InterPro" id="IPR029787">
    <property type="entry name" value="Nucleotide_cyclase"/>
</dbReference>
<dbReference type="InterPro" id="IPR043128">
    <property type="entry name" value="Rev_trsase/Diguanyl_cyclase"/>
</dbReference>